<evidence type="ECO:0000256" key="1">
    <source>
        <dbReference type="SAM" id="Phobius"/>
    </source>
</evidence>
<dbReference type="PANTHER" id="PTHR14549">
    <property type="entry name" value="TRANSMEMBRANE PROTEIN 223"/>
    <property type="match status" value="1"/>
</dbReference>
<evidence type="ECO:0000313" key="2">
    <source>
        <dbReference type="Proteomes" id="UP000695022"/>
    </source>
</evidence>
<dbReference type="Proteomes" id="UP000695022">
    <property type="component" value="Unplaced"/>
</dbReference>
<proteinExistence type="predicted"/>
<protein>
    <submittedName>
        <fullName evidence="3">Transmembrane protein 223-like</fullName>
    </submittedName>
</protein>
<keyword evidence="1" id="KW-0812">Transmembrane</keyword>
<dbReference type="PANTHER" id="PTHR14549:SF2">
    <property type="entry name" value="TRANSMEMBRANE PROTEIN 223"/>
    <property type="match status" value="1"/>
</dbReference>
<reference evidence="3" key="1">
    <citation type="submission" date="2025-08" db="UniProtKB">
        <authorList>
            <consortium name="RefSeq"/>
        </authorList>
    </citation>
    <scope>IDENTIFICATION</scope>
</reference>
<keyword evidence="1" id="KW-0472">Membrane</keyword>
<dbReference type="GeneID" id="106812562"/>
<keyword evidence="1" id="KW-1133">Transmembrane helix</keyword>
<keyword evidence="2" id="KW-1185">Reference proteome</keyword>
<organism evidence="2 3">
    <name type="scientific">Priapulus caudatus</name>
    <name type="common">Priapulid worm</name>
    <dbReference type="NCBI Taxonomy" id="37621"/>
    <lineage>
        <taxon>Eukaryota</taxon>
        <taxon>Metazoa</taxon>
        <taxon>Ecdysozoa</taxon>
        <taxon>Scalidophora</taxon>
        <taxon>Priapulida</taxon>
        <taxon>Priapulimorpha</taxon>
        <taxon>Priapulimorphida</taxon>
        <taxon>Priapulidae</taxon>
        <taxon>Priapulus</taxon>
    </lineage>
</organism>
<dbReference type="Pfam" id="PF06979">
    <property type="entry name" value="TMEM70"/>
    <property type="match status" value="1"/>
</dbReference>
<sequence length="254" mass="28705">MALLLRSSLMHSVAKLGCINYFKILLPCNRNLFHGVSRNATTTSTKSKSPKMTHFEVDANVPTDVLLYSYTNDRFFRLLTIFGASQFLFWMYMSNFAYSSLRDISSSKEGNESNDADTNQKVVETDGNTVAWWKNINLGENKIRTGLTMLCTALGYTILFGSLFYPLRTIHTLHLLKGGQAVRITTYGALARKRPFIKDLAEISCYVARQSATAAVPLKVKGRTFFYLMDVKKGAFHNTKLFDSTVGLKRKFTR</sequence>
<dbReference type="RefSeq" id="XP_014671948.1">
    <property type="nucleotide sequence ID" value="XM_014816462.1"/>
</dbReference>
<accession>A0ABM1EIC7</accession>
<name>A0ABM1EIC7_PRICU</name>
<dbReference type="InterPro" id="IPR026100">
    <property type="entry name" value="Tmem223"/>
</dbReference>
<feature type="transmembrane region" description="Helical" evidence="1">
    <location>
        <begin position="147"/>
        <end position="167"/>
    </location>
</feature>
<gene>
    <name evidence="3" type="primary">LOC106812562</name>
</gene>
<feature type="transmembrane region" description="Helical" evidence="1">
    <location>
        <begin position="75"/>
        <end position="93"/>
    </location>
</feature>
<evidence type="ECO:0000313" key="3">
    <source>
        <dbReference type="RefSeq" id="XP_014671948.1"/>
    </source>
</evidence>
<dbReference type="InterPro" id="IPR045325">
    <property type="entry name" value="TMEM70/TMEM186/TMEM223"/>
</dbReference>